<comment type="caution">
    <text evidence="2">The sequence shown here is derived from an EMBL/GenBank/DDBJ whole genome shotgun (WGS) entry which is preliminary data.</text>
</comment>
<dbReference type="EMBL" id="VNHW01000004">
    <property type="protein sequence ID" value="TYP88437.1"/>
    <property type="molecule type" value="Genomic_DNA"/>
</dbReference>
<protein>
    <submittedName>
        <fullName evidence="2">Uncharacterized protein</fullName>
    </submittedName>
</protein>
<evidence type="ECO:0000313" key="3">
    <source>
        <dbReference type="Proteomes" id="UP000322499"/>
    </source>
</evidence>
<dbReference type="AlphaFoldDB" id="A0A5S5CXD9"/>
<name>A0A5S5CXD9_9ACTN</name>
<keyword evidence="3" id="KW-1185">Reference proteome</keyword>
<organism evidence="2 3">
    <name type="scientific">Blastococcus xanthinilyticus</name>
    <dbReference type="NCBI Taxonomy" id="1564164"/>
    <lineage>
        <taxon>Bacteria</taxon>
        <taxon>Bacillati</taxon>
        <taxon>Actinomycetota</taxon>
        <taxon>Actinomycetes</taxon>
        <taxon>Geodermatophilales</taxon>
        <taxon>Geodermatophilaceae</taxon>
        <taxon>Blastococcus</taxon>
    </lineage>
</organism>
<dbReference type="Proteomes" id="UP000322499">
    <property type="component" value="Unassembled WGS sequence"/>
</dbReference>
<evidence type="ECO:0000256" key="1">
    <source>
        <dbReference type="SAM" id="MobiDB-lite"/>
    </source>
</evidence>
<feature type="region of interest" description="Disordered" evidence="1">
    <location>
        <begin position="77"/>
        <end position="99"/>
    </location>
</feature>
<gene>
    <name evidence="2" type="ORF">BD833_104141</name>
</gene>
<dbReference type="RefSeq" id="WP_166532570.1">
    <property type="nucleotide sequence ID" value="NZ_VNHW01000004.1"/>
</dbReference>
<reference evidence="2 3" key="1">
    <citation type="submission" date="2019-07" db="EMBL/GenBank/DDBJ databases">
        <title>Genomic Encyclopedia of Archaeal and Bacterial Type Strains, Phase II (KMG-II): from individual species to whole genera.</title>
        <authorList>
            <person name="Goeker M."/>
        </authorList>
    </citation>
    <scope>NUCLEOTIDE SEQUENCE [LARGE SCALE GENOMIC DNA]</scope>
    <source>
        <strain evidence="2 3">DSM 46842</strain>
    </source>
</reference>
<accession>A0A5S5CXD9</accession>
<sequence length="99" mass="10645">MDLSNLQPGAIYNTGQVYIANPLSDRPIGYQSCRIRLEDGWCYIELNHSDAEGPGTDVYPASQIAGILNLYGPIAGPARPEDARPSGEHLILRPPTPGA</sequence>
<evidence type="ECO:0000313" key="2">
    <source>
        <dbReference type="EMBL" id="TYP88437.1"/>
    </source>
</evidence>
<proteinExistence type="predicted"/>
<feature type="compositionally biased region" description="Basic and acidic residues" evidence="1">
    <location>
        <begin position="79"/>
        <end position="91"/>
    </location>
</feature>